<dbReference type="SUPFAM" id="SSF50985">
    <property type="entry name" value="RCC1/BLIP-II"/>
    <property type="match status" value="4"/>
</dbReference>
<comment type="caution">
    <text evidence="1">The sequence shown here is derived from an EMBL/GenBank/DDBJ whole genome shotgun (WGS) entry which is preliminary data.</text>
</comment>
<dbReference type="Pfam" id="PF13540">
    <property type="entry name" value="RCC1_2"/>
    <property type="match status" value="1"/>
</dbReference>
<dbReference type="Proteomes" id="UP000189670">
    <property type="component" value="Unassembled WGS sequence"/>
</dbReference>
<dbReference type="PRINTS" id="PR00633">
    <property type="entry name" value="RCCNDNSATION"/>
</dbReference>
<evidence type="ECO:0000313" key="1">
    <source>
        <dbReference type="EMBL" id="ETR71816.1"/>
    </source>
</evidence>
<proteinExistence type="predicted"/>
<dbReference type="PANTHER" id="PTHR45982">
    <property type="entry name" value="REGULATOR OF CHROMOSOME CONDENSATION"/>
    <property type="match status" value="1"/>
</dbReference>
<dbReference type="Gene3D" id="2.60.40.680">
    <property type="match status" value="1"/>
</dbReference>
<dbReference type="Gene3D" id="2.130.10.30">
    <property type="entry name" value="Regulator of chromosome condensation 1/beta-lactamase-inhibitor protein II"/>
    <property type="match status" value="5"/>
</dbReference>
<dbReference type="InterPro" id="IPR000408">
    <property type="entry name" value="Reg_chr_condens"/>
</dbReference>
<dbReference type="PANTHER" id="PTHR45982:SF1">
    <property type="entry name" value="REGULATOR OF CHROMOSOME CONDENSATION"/>
    <property type="match status" value="1"/>
</dbReference>
<dbReference type="EMBL" id="ATBP01000218">
    <property type="protein sequence ID" value="ETR71816.1"/>
    <property type="molecule type" value="Genomic_DNA"/>
</dbReference>
<dbReference type="PROSITE" id="PS50012">
    <property type="entry name" value="RCC1_3"/>
    <property type="match status" value="9"/>
</dbReference>
<gene>
    <name evidence="1" type="ORF">OMM_02203</name>
</gene>
<protein>
    <submittedName>
        <fullName evidence="1">Regulator of chromosome condensation RCC1</fullName>
    </submittedName>
</protein>
<dbReference type="AlphaFoldDB" id="A0A1V1PAL7"/>
<organism evidence="1 2">
    <name type="scientific">Candidatus Magnetoglobus multicellularis str. Araruama</name>
    <dbReference type="NCBI Taxonomy" id="890399"/>
    <lineage>
        <taxon>Bacteria</taxon>
        <taxon>Pseudomonadati</taxon>
        <taxon>Thermodesulfobacteriota</taxon>
        <taxon>Desulfobacteria</taxon>
        <taxon>Desulfobacterales</taxon>
        <taxon>Desulfobacteraceae</taxon>
        <taxon>Candidatus Magnetoglobus</taxon>
    </lineage>
</organism>
<reference evidence="2" key="1">
    <citation type="submission" date="2012-11" db="EMBL/GenBank/DDBJ databases">
        <authorList>
            <person name="Lucero-Rivera Y.E."/>
            <person name="Tovar-Ramirez D."/>
        </authorList>
    </citation>
    <scope>NUCLEOTIDE SEQUENCE [LARGE SCALE GENOMIC DNA]</scope>
    <source>
        <strain evidence="2">Araruama</strain>
    </source>
</reference>
<evidence type="ECO:0000313" key="2">
    <source>
        <dbReference type="Proteomes" id="UP000189670"/>
    </source>
</evidence>
<dbReference type="InterPro" id="IPR009091">
    <property type="entry name" value="RCC1/BLIP-II"/>
</dbReference>
<accession>A0A1V1PAL7</accession>
<name>A0A1V1PAL7_9BACT</name>
<dbReference type="InterPro" id="IPR051553">
    <property type="entry name" value="Ran_GTPase-activating"/>
</dbReference>
<dbReference type="Pfam" id="PF00415">
    <property type="entry name" value="RCC1"/>
    <property type="match status" value="7"/>
</dbReference>
<sequence>MGVVLAGESHYLALKPDGNVVAWGSNNYGQLGTGDTKTRVSPVLVQGLSNIVSIQSGSCHNLALRSDGAVLAWGCNGYGQMGFGNTTNVSAPERIETLNSIVSIAVGEYHSLALQADGSVWAWGHCYYKDSSTKTLPTQVEMSSNIVAIAAGGYQSFALASDGTIWSWGRNYGGQVGNGTNTKQYIPMQIATINNIISISTSIHHTMALHKDGSLYAWGDNRYGKLGNGNTSHQYSPIKVLDISNAINIECSDYHSYAQLMDGSFMIWGYQYKPYPQKIQNMNDIIDLSAYGYSSKVALTKEGKIITWNSQLPVFKEVMSDSENIIDISSDCEKTCIVLNDGHVWCWGYNNDGMGNLYSLTPLQITKLNDIKAFETNNTNDDISGINSALRNDGTVWNWGENGRGQLGNGTTEDSAIPIQVQNLDNIVSVCSKGMHSLAIKEDGSVWAWGYNYDGQLGDGTIINRYAPVHVANIDNIVDVANNYEGSMALSNDGTVWAWGGNWDGILGDGTTIERHEPVKLNSLSDVVAIRASETVKLALKSDGTVWRWGTYDYNSLLPQQIPSLENIVEIDISRKSYIARASNNDIWVWGDIWNQYTFEHYHHPILIKNIPGVSKIKAGYACFFFFMEDETVWMWGYEHYSIPSEVANIFSTIQIQKIADQTFTEDSTFTIPVSLAHTTDVPYTISVHATNPFLLHEPTVIQKQDAFDLMFTTRQNQHGQTSIVCVAEDSHGYISSSDFLLTIDPSPDLPEITNTIPQQILVSQDTPYTSPMFYITDPDTAPSNLSISISSSNQSLLSDDEITYNCTYDNCYLVIPPKTEDGSTDIEVTLSDSSGLSVVTGFSFDITRTKYQMVYLMSEDVKYDTGKAFTLPVMYDVSDKNNTLPGLGIRIHYDSTILTYLEASNNAQGLIISQEKAEEPMDSDNDPNSDRMIALAWADISEHWPNKILPYHLLDLTFQVKTEVLSNNTSINLEFASFAPGYFGKSENSTIHIDTQLPSELTFEQTELTLNHMAQTVFSVSDSDSESLTLVAFSSDPMLIPDAFINLGNSSNIKHINLSSDEPVSLSLTCYQADKNYGQAVITVEAYDESGFSASQQLSISVSPFHTLTCENCEITQTMGMVSAGGRHYLALKPDGSVVAWGKNNDGQLGTGDTKKE</sequence>